<evidence type="ECO:0000313" key="2">
    <source>
        <dbReference type="EMBL" id="RFN55259.1"/>
    </source>
</evidence>
<gene>
    <name evidence="2" type="ORF">FIE12Z_512</name>
</gene>
<protein>
    <submittedName>
        <fullName evidence="2">Uncharacterized protein</fullName>
    </submittedName>
</protein>
<accession>A0A395N6J0</accession>
<keyword evidence="3" id="KW-1185">Reference proteome</keyword>
<evidence type="ECO:0000256" key="1">
    <source>
        <dbReference type="SAM" id="SignalP"/>
    </source>
</evidence>
<sequence>MLFIKPLLISSLFLGIASATPALPVHELAVRADQLPSCDDKSKPYNGRYKDGQGNYDYYIVEANKEVLPWQKASGNRYCTGTTTCSITQLTGKSVCKERSESISASVGVDIEGFKMGVEFTVTSSESRCVQATDTTQCVWSDQQCHTIWTQQHILRQKGYRRQRCDWGNGDETQCMGNWEQTTPSDDVNYGCGSKCTDTNACGHTDGTPCN</sequence>
<proteinExistence type="predicted"/>
<feature type="chain" id="PRO_5017369371" evidence="1">
    <location>
        <begin position="20"/>
        <end position="211"/>
    </location>
</feature>
<keyword evidence="1" id="KW-0732">Signal</keyword>
<reference evidence="2 3" key="1">
    <citation type="journal article" date="2018" name="PLoS Pathog.">
        <title>Evolution of structural diversity of trichothecenes, a family of toxins produced by plant pathogenic and entomopathogenic fungi.</title>
        <authorList>
            <person name="Proctor R.H."/>
            <person name="McCormick S.P."/>
            <person name="Kim H.S."/>
            <person name="Cardoza R.E."/>
            <person name="Stanley A.M."/>
            <person name="Lindo L."/>
            <person name="Kelly A."/>
            <person name="Brown D.W."/>
            <person name="Lee T."/>
            <person name="Vaughan M.M."/>
            <person name="Alexander N.J."/>
            <person name="Busman M."/>
            <person name="Gutierrez S."/>
        </authorList>
    </citation>
    <scope>NUCLEOTIDE SEQUENCE [LARGE SCALE GENOMIC DNA]</scope>
    <source>
        <strain evidence="2 3">NRRL 13405</strain>
    </source>
</reference>
<feature type="signal peptide" evidence="1">
    <location>
        <begin position="1"/>
        <end position="19"/>
    </location>
</feature>
<dbReference type="AlphaFoldDB" id="A0A395N6J0"/>
<name>A0A395N6J0_9HYPO</name>
<dbReference type="Proteomes" id="UP000265631">
    <property type="component" value="Unassembled WGS sequence"/>
</dbReference>
<dbReference type="EMBL" id="PXXK01000009">
    <property type="protein sequence ID" value="RFN55259.1"/>
    <property type="molecule type" value="Genomic_DNA"/>
</dbReference>
<organism evidence="2 3">
    <name type="scientific">Fusarium flagelliforme</name>
    <dbReference type="NCBI Taxonomy" id="2675880"/>
    <lineage>
        <taxon>Eukaryota</taxon>
        <taxon>Fungi</taxon>
        <taxon>Dikarya</taxon>
        <taxon>Ascomycota</taxon>
        <taxon>Pezizomycotina</taxon>
        <taxon>Sordariomycetes</taxon>
        <taxon>Hypocreomycetidae</taxon>
        <taxon>Hypocreales</taxon>
        <taxon>Nectriaceae</taxon>
        <taxon>Fusarium</taxon>
        <taxon>Fusarium incarnatum-equiseti species complex</taxon>
    </lineage>
</organism>
<comment type="caution">
    <text evidence="2">The sequence shown here is derived from an EMBL/GenBank/DDBJ whole genome shotgun (WGS) entry which is preliminary data.</text>
</comment>
<evidence type="ECO:0000313" key="3">
    <source>
        <dbReference type="Proteomes" id="UP000265631"/>
    </source>
</evidence>
<dbReference type="OrthoDB" id="4817850at2759"/>